<dbReference type="AlphaFoldDB" id="A0AAW0YUI3"/>
<dbReference type="EMBL" id="JBCAWK010000012">
    <property type="protein sequence ID" value="KAK8845416.1"/>
    <property type="molecule type" value="Genomic_DNA"/>
</dbReference>
<reference evidence="6 7" key="1">
    <citation type="journal article" date="2024" name="bioRxiv">
        <title>Comparative genomics of Cryptococcus and Kwoniella reveals pathogenesis evolution and contrasting karyotype dynamics via intercentromeric recombination or chromosome fusion.</title>
        <authorList>
            <person name="Coelho M.A."/>
            <person name="David-Palma M."/>
            <person name="Shea T."/>
            <person name="Bowers K."/>
            <person name="McGinley-Smith S."/>
            <person name="Mohammad A.W."/>
            <person name="Gnirke A."/>
            <person name="Yurkov A.M."/>
            <person name="Nowrousian M."/>
            <person name="Sun S."/>
            <person name="Cuomo C.A."/>
            <person name="Heitman J."/>
        </authorList>
    </citation>
    <scope>NUCLEOTIDE SEQUENCE [LARGE SCALE GENOMIC DNA]</scope>
    <source>
        <strain evidence="6 7">CBS 13917</strain>
    </source>
</reference>
<dbReference type="RefSeq" id="XP_066800224.1">
    <property type="nucleotide sequence ID" value="XM_066949216.1"/>
</dbReference>
<dbReference type="Pfam" id="PF01124">
    <property type="entry name" value="MAPEG"/>
    <property type="match status" value="1"/>
</dbReference>
<feature type="transmembrane region" description="Helical" evidence="5">
    <location>
        <begin position="6"/>
        <end position="26"/>
    </location>
</feature>
<dbReference type="InterPro" id="IPR001129">
    <property type="entry name" value="Membr-assoc_MAPEG"/>
</dbReference>
<keyword evidence="2 5" id="KW-0812">Transmembrane</keyword>
<evidence type="ECO:0000256" key="2">
    <source>
        <dbReference type="ARBA" id="ARBA00022692"/>
    </source>
</evidence>
<dbReference type="GO" id="GO:0004364">
    <property type="term" value="F:glutathione transferase activity"/>
    <property type="evidence" value="ECO:0007669"/>
    <property type="project" value="TreeGrafter"/>
</dbReference>
<sequence>MSAITLPPSFPIVGLPVVGAFLLNAYQQTLVMRLRKEAGVAYPAAYATEADAAKDFKKMKFNCAQRAHYNTLENIPYVLALFAFLSIFYPKIASVSMSVWILGRFIYTIGYATGDPKRRIGPTYFTSYLGLITMVIGSGFVAVSKTYQNYK</sequence>
<name>A0AAW0YUI3_9TREE</name>
<organism evidence="6 7">
    <name type="scientific">Kwoniella newhampshirensis</name>
    <dbReference type="NCBI Taxonomy" id="1651941"/>
    <lineage>
        <taxon>Eukaryota</taxon>
        <taxon>Fungi</taxon>
        <taxon>Dikarya</taxon>
        <taxon>Basidiomycota</taxon>
        <taxon>Agaricomycotina</taxon>
        <taxon>Tremellomycetes</taxon>
        <taxon>Tremellales</taxon>
        <taxon>Cryptococcaceae</taxon>
        <taxon>Kwoniella</taxon>
    </lineage>
</organism>
<dbReference type="SUPFAM" id="SSF161084">
    <property type="entry name" value="MAPEG domain-like"/>
    <property type="match status" value="1"/>
</dbReference>
<dbReference type="GO" id="GO:0005783">
    <property type="term" value="C:endoplasmic reticulum"/>
    <property type="evidence" value="ECO:0007669"/>
    <property type="project" value="TreeGrafter"/>
</dbReference>
<accession>A0AAW0YUI3</accession>
<keyword evidence="7" id="KW-1185">Reference proteome</keyword>
<dbReference type="GO" id="GO:0016020">
    <property type="term" value="C:membrane"/>
    <property type="evidence" value="ECO:0007669"/>
    <property type="project" value="UniProtKB-SubCell"/>
</dbReference>
<feature type="transmembrane region" description="Helical" evidence="5">
    <location>
        <begin position="125"/>
        <end position="143"/>
    </location>
</feature>
<dbReference type="GeneID" id="92183387"/>
<keyword evidence="4 5" id="KW-0472">Membrane</keyword>
<dbReference type="PANTHER" id="PTHR10250">
    <property type="entry name" value="MICROSOMAL GLUTATHIONE S-TRANSFERASE"/>
    <property type="match status" value="1"/>
</dbReference>
<dbReference type="Gene3D" id="1.20.120.550">
    <property type="entry name" value="Membrane associated eicosanoid/glutathione metabolism-like domain"/>
    <property type="match status" value="1"/>
</dbReference>
<dbReference type="GO" id="GO:0004602">
    <property type="term" value="F:glutathione peroxidase activity"/>
    <property type="evidence" value="ECO:0007669"/>
    <property type="project" value="TreeGrafter"/>
</dbReference>
<protein>
    <recommendedName>
        <fullName evidence="8">Glutathione S-transferase</fullName>
    </recommendedName>
</protein>
<dbReference type="InterPro" id="IPR050997">
    <property type="entry name" value="MAPEG"/>
</dbReference>
<evidence type="ECO:0000256" key="1">
    <source>
        <dbReference type="ARBA" id="ARBA00004141"/>
    </source>
</evidence>
<evidence type="ECO:0000313" key="6">
    <source>
        <dbReference type="EMBL" id="KAK8845416.1"/>
    </source>
</evidence>
<evidence type="ECO:0000256" key="3">
    <source>
        <dbReference type="ARBA" id="ARBA00022989"/>
    </source>
</evidence>
<evidence type="ECO:0008006" key="8">
    <source>
        <dbReference type="Google" id="ProtNLM"/>
    </source>
</evidence>
<dbReference type="InterPro" id="IPR023352">
    <property type="entry name" value="MAPEG-like_dom_sf"/>
</dbReference>
<gene>
    <name evidence="6" type="ORF">IAR55_006129</name>
</gene>
<dbReference type="KEGG" id="kne:92183387"/>
<proteinExistence type="predicted"/>
<evidence type="ECO:0000256" key="5">
    <source>
        <dbReference type="SAM" id="Phobius"/>
    </source>
</evidence>
<evidence type="ECO:0000313" key="7">
    <source>
        <dbReference type="Proteomes" id="UP001388673"/>
    </source>
</evidence>
<dbReference type="PANTHER" id="PTHR10250:SF26">
    <property type="entry name" value="GLUTATHIONE S-TRANSFERASE 3, MITOCHONDRIAL"/>
    <property type="match status" value="1"/>
</dbReference>
<dbReference type="Proteomes" id="UP001388673">
    <property type="component" value="Unassembled WGS sequence"/>
</dbReference>
<feature type="transmembrane region" description="Helical" evidence="5">
    <location>
        <begin position="67"/>
        <end position="89"/>
    </location>
</feature>
<keyword evidence="3 5" id="KW-1133">Transmembrane helix</keyword>
<comment type="subcellular location">
    <subcellularLocation>
        <location evidence="1">Membrane</location>
        <topology evidence="1">Multi-pass membrane protein</topology>
    </subcellularLocation>
</comment>
<dbReference type="GO" id="GO:0005635">
    <property type="term" value="C:nuclear envelope"/>
    <property type="evidence" value="ECO:0007669"/>
    <property type="project" value="TreeGrafter"/>
</dbReference>
<evidence type="ECO:0000256" key="4">
    <source>
        <dbReference type="ARBA" id="ARBA00023136"/>
    </source>
</evidence>
<comment type="caution">
    <text evidence="6">The sequence shown here is derived from an EMBL/GenBank/DDBJ whole genome shotgun (WGS) entry which is preliminary data.</text>
</comment>